<dbReference type="SUPFAM" id="SSF46785">
    <property type="entry name" value="Winged helix' DNA-binding domain"/>
    <property type="match status" value="1"/>
</dbReference>
<keyword evidence="1 2" id="KW-0238">DNA-binding</keyword>
<gene>
    <name evidence="4" type="primary">fd96Ca</name>
    <name evidence="4" type="ORF">Tcan_08929</name>
</gene>
<dbReference type="PANTHER" id="PTHR11829">
    <property type="entry name" value="FORKHEAD BOX PROTEIN"/>
    <property type="match status" value="1"/>
</dbReference>
<comment type="subcellular location">
    <subcellularLocation>
        <location evidence="2">Nucleus</location>
    </subcellularLocation>
</comment>
<keyword evidence="2" id="KW-0539">Nucleus</keyword>
<dbReference type="STRING" id="6265.A0A0B2W1J9"/>
<dbReference type="InterPro" id="IPR001766">
    <property type="entry name" value="Fork_head_dom"/>
</dbReference>
<evidence type="ECO:0000256" key="1">
    <source>
        <dbReference type="ARBA" id="ARBA00023125"/>
    </source>
</evidence>
<comment type="caution">
    <text evidence="4">The sequence shown here is derived from an EMBL/GenBank/DDBJ whole genome shotgun (WGS) entry which is preliminary data.</text>
</comment>
<dbReference type="GO" id="GO:0000978">
    <property type="term" value="F:RNA polymerase II cis-regulatory region sequence-specific DNA binding"/>
    <property type="evidence" value="ECO:0007669"/>
    <property type="project" value="TreeGrafter"/>
</dbReference>
<dbReference type="PRINTS" id="PR00053">
    <property type="entry name" value="FORKHEAD"/>
</dbReference>
<dbReference type="GO" id="GO:0005634">
    <property type="term" value="C:nucleus"/>
    <property type="evidence" value="ECO:0007669"/>
    <property type="project" value="UniProtKB-SubCell"/>
</dbReference>
<dbReference type="SMART" id="SM00339">
    <property type="entry name" value="FH"/>
    <property type="match status" value="1"/>
</dbReference>
<dbReference type="Proteomes" id="UP000031036">
    <property type="component" value="Unassembled WGS sequence"/>
</dbReference>
<dbReference type="OrthoDB" id="5954824at2759"/>
<evidence type="ECO:0000313" key="4">
    <source>
        <dbReference type="EMBL" id="KHN87492.1"/>
    </source>
</evidence>
<dbReference type="PROSITE" id="PS50039">
    <property type="entry name" value="FORK_HEAD_3"/>
    <property type="match status" value="1"/>
</dbReference>
<protein>
    <submittedName>
        <fullName evidence="4">Fork head domain-containing protein FD4</fullName>
    </submittedName>
</protein>
<dbReference type="OMA" id="HIKVNER"/>
<dbReference type="Pfam" id="PF00250">
    <property type="entry name" value="Forkhead"/>
    <property type="match status" value="1"/>
</dbReference>
<dbReference type="InterPro" id="IPR036388">
    <property type="entry name" value="WH-like_DNA-bd_sf"/>
</dbReference>
<accession>A0A0B2W1J9</accession>
<feature type="domain" description="Fork-head" evidence="3">
    <location>
        <begin position="1"/>
        <end position="77"/>
    </location>
</feature>
<dbReference type="GO" id="GO:0009653">
    <property type="term" value="P:anatomical structure morphogenesis"/>
    <property type="evidence" value="ECO:0007669"/>
    <property type="project" value="TreeGrafter"/>
</dbReference>
<dbReference type="Gene3D" id="1.10.10.10">
    <property type="entry name" value="Winged helix-like DNA-binding domain superfamily/Winged helix DNA-binding domain"/>
    <property type="match status" value="1"/>
</dbReference>
<organism evidence="4 5">
    <name type="scientific">Toxocara canis</name>
    <name type="common">Canine roundworm</name>
    <dbReference type="NCBI Taxonomy" id="6265"/>
    <lineage>
        <taxon>Eukaryota</taxon>
        <taxon>Metazoa</taxon>
        <taxon>Ecdysozoa</taxon>
        <taxon>Nematoda</taxon>
        <taxon>Chromadorea</taxon>
        <taxon>Rhabditida</taxon>
        <taxon>Spirurina</taxon>
        <taxon>Ascaridomorpha</taxon>
        <taxon>Ascaridoidea</taxon>
        <taxon>Toxocaridae</taxon>
        <taxon>Toxocara</taxon>
    </lineage>
</organism>
<keyword evidence="5" id="KW-1185">Reference proteome</keyword>
<dbReference type="GO" id="GO:0000981">
    <property type="term" value="F:DNA-binding transcription factor activity, RNA polymerase II-specific"/>
    <property type="evidence" value="ECO:0007669"/>
    <property type="project" value="TreeGrafter"/>
</dbReference>
<name>A0A0B2W1J9_TOXCA</name>
<evidence type="ECO:0000259" key="3">
    <source>
        <dbReference type="PROSITE" id="PS50039"/>
    </source>
</evidence>
<dbReference type="GO" id="GO:0030154">
    <property type="term" value="P:cell differentiation"/>
    <property type="evidence" value="ECO:0007669"/>
    <property type="project" value="TreeGrafter"/>
</dbReference>
<dbReference type="EMBL" id="JPKZ01000424">
    <property type="protein sequence ID" value="KHN87492.1"/>
    <property type="molecule type" value="Genomic_DNA"/>
</dbReference>
<dbReference type="InterPro" id="IPR050211">
    <property type="entry name" value="FOX_domain-containing"/>
</dbReference>
<dbReference type="AlphaFoldDB" id="A0A0B2W1J9"/>
<evidence type="ECO:0000256" key="2">
    <source>
        <dbReference type="PROSITE-ProRule" id="PRU00089"/>
    </source>
</evidence>
<evidence type="ECO:0000313" key="5">
    <source>
        <dbReference type="Proteomes" id="UP000031036"/>
    </source>
</evidence>
<sequence length="174" mass="20486">MCSTVADIYRFIENEYPYYRNNNHGWRNSIRCSLSMNECFVRIPKRKDGQTKKGSYWTLHPQSLTMFDGGSFLRRRQRFREKSFHTNDACGLTSLGNHIKVNERPPDNVISRILNSAINGSLDHAMDRPLNSVINDLSQRKIVYFPILNSNCFTSAQMPFYSYHFYQLWNSFNH</sequence>
<reference evidence="4 5" key="1">
    <citation type="submission" date="2014-11" db="EMBL/GenBank/DDBJ databases">
        <title>Genetic blueprint of the zoonotic pathogen Toxocara canis.</title>
        <authorList>
            <person name="Zhu X.-Q."/>
            <person name="Korhonen P.K."/>
            <person name="Cai H."/>
            <person name="Young N.D."/>
            <person name="Nejsum P."/>
            <person name="von Samson-Himmelstjerna G."/>
            <person name="Boag P.R."/>
            <person name="Tan P."/>
            <person name="Li Q."/>
            <person name="Min J."/>
            <person name="Yang Y."/>
            <person name="Wang X."/>
            <person name="Fang X."/>
            <person name="Hall R.S."/>
            <person name="Hofmann A."/>
            <person name="Sternberg P.W."/>
            <person name="Jex A.R."/>
            <person name="Gasser R.B."/>
        </authorList>
    </citation>
    <scope>NUCLEOTIDE SEQUENCE [LARGE SCALE GENOMIC DNA]</scope>
    <source>
        <strain evidence="4">PN_DK_2014</strain>
    </source>
</reference>
<dbReference type="PANTHER" id="PTHR11829:SF343">
    <property type="entry name" value="FORK-HEAD DOMAIN-CONTAINING PROTEIN"/>
    <property type="match status" value="1"/>
</dbReference>
<dbReference type="InterPro" id="IPR036390">
    <property type="entry name" value="WH_DNA-bd_sf"/>
</dbReference>
<proteinExistence type="predicted"/>
<feature type="DNA-binding region" description="Fork-head" evidence="2">
    <location>
        <begin position="1"/>
        <end position="77"/>
    </location>
</feature>